<keyword evidence="3" id="KW-1185">Reference proteome</keyword>
<reference evidence="2 3" key="1">
    <citation type="submission" date="2023-03" db="EMBL/GenBank/DDBJ databases">
        <title>WGS of Gossypium arboreum.</title>
        <authorList>
            <person name="Yu D."/>
        </authorList>
    </citation>
    <scope>NUCLEOTIDE SEQUENCE [LARGE SCALE GENOMIC DNA]</scope>
    <source>
        <tissue evidence="2">Leaf</tissue>
    </source>
</reference>
<name>A0ABR0QS51_GOSAR</name>
<sequence>MDWFKHYGKLCLLPTLEKSKQYRRKRPRREPINLRSAGHVTYKLTSAPHAHANPVPVQPPDHVANTPNNIILSSWVVLANADLVREGCTMASGTWSQSSTEGRDEVIDQPQRAHEEEAEVLMELPTQTM</sequence>
<organism evidence="2 3">
    <name type="scientific">Gossypium arboreum</name>
    <name type="common">Tree cotton</name>
    <name type="synonym">Gossypium nanking</name>
    <dbReference type="NCBI Taxonomy" id="29729"/>
    <lineage>
        <taxon>Eukaryota</taxon>
        <taxon>Viridiplantae</taxon>
        <taxon>Streptophyta</taxon>
        <taxon>Embryophyta</taxon>
        <taxon>Tracheophyta</taxon>
        <taxon>Spermatophyta</taxon>
        <taxon>Magnoliopsida</taxon>
        <taxon>eudicotyledons</taxon>
        <taxon>Gunneridae</taxon>
        <taxon>Pentapetalae</taxon>
        <taxon>rosids</taxon>
        <taxon>malvids</taxon>
        <taxon>Malvales</taxon>
        <taxon>Malvaceae</taxon>
        <taxon>Malvoideae</taxon>
        <taxon>Gossypium</taxon>
    </lineage>
</organism>
<accession>A0ABR0QS51</accession>
<dbReference type="Proteomes" id="UP001358586">
    <property type="component" value="Chromosome 2"/>
</dbReference>
<comment type="caution">
    <text evidence="2">The sequence shown here is derived from an EMBL/GenBank/DDBJ whole genome shotgun (WGS) entry which is preliminary data.</text>
</comment>
<evidence type="ECO:0000313" key="2">
    <source>
        <dbReference type="EMBL" id="KAK5842060.1"/>
    </source>
</evidence>
<feature type="region of interest" description="Disordered" evidence="1">
    <location>
        <begin position="21"/>
        <end position="40"/>
    </location>
</feature>
<dbReference type="EMBL" id="JARKNE010000002">
    <property type="protein sequence ID" value="KAK5842060.1"/>
    <property type="molecule type" value="Genomic_DNA"/>
</dbReference>
<proteinExistence type="predicted"/>
<gene>
    <name evidence="2" type="ORF">PVK06_004388</name>
</gene>
<evidence type="ECO:0000256" key="1">
    <source>
        <dbReference type="SAM" id="MobiDB-lite"/>
    </source>
</evidence>
<evidence type="ECO:0000313" key="3">
    <source>
        <dbReference type="Proteomes" id="UP001358586"/>
    </source>
</evidence>
<protein>
    <submittedName>
        <fullName evidence="2">Uncharacterized protein</fullName>
    </submittedName>
</protein>